<dbReference type="Pfam" id="PF00535">
    <property type="entry name" value="Glycos_transf_2"/>
    <property type="match status" value="1"/>
</dbReference>
<name>A0A3G8XGZ2_9FLAO</name>
<reference evidence="3" key="1">
    <citation type="submission" date="2018-11" db="EMBL/GenBank/DDBJ databases">
        <title>Proposal to divide the Flavobacteriaceae and reorganize its genera based on Amino Acid Identity values calculated from whole genome sequences.</title>
        <authorList>
            <person name="Nicholson A.C."/>
            <person name="Gulvik C.A."/>
            <person name="Whitney A.M."/>
            <person name="Humrighouse B.W."/>
            <person name="Bell M."/>
            <person name="Holmes B."/>
            <person name="Steigerwalt A.G."/>
            <person name="Villarma A."/>
            <person name="Sheth M."/>
            <person name="Batra D."/>
            <person name="Pryor J."/>
            <person name="Bernardet J.-F."/>
            <person name="Hugo C."/>
            <person name="Kampfer P."/>
            <person name="Newman J.D."/>
            <person name="McQuiston J.R."/>
        </authorList>
    </citation>
    <scope>NUCLEOTIDE SEQUENCE [LARGE SCALE GENOMIC DNA]</scope>
    <source>
        <strain evidence="3">G0081</strain>
    </source>
</reference>
<evidence type="ECO:0000313" key="2">
    <source>
        <dbReference type="EMBL" id="AZI31948.1"/>
    </source>
</evidence>
<dbReference type="GO" id="GO:0016758">
    <property type="term" value="F:hexosyltransferase activity"/>
    <property type="evidence" value="ECO:0007669"/>
    <property type="project" value="UniProtKB-ARBA"/>
</dbReference>
<dbReference type="PANTHER" id="PTHR22916">
    <property type="entry name" value="GLYCOSYLTRANSFERASE"/>
    <property type="match status" value="1"/>
</dbReference>
<accession>A0A3G8XGZ2</accession>
<feature type="domain" description="Glycosyltransferase 2-like" evidence="1">
    <location>
        <begin position="3"/>
        <end position="140"/>
    </location>
</feature>
<evidence type="ECO:0000259" key="1">
    <source>
        <dbReference type="Pfam" id="PF00535"/>
    </source>
</evidence>
<keyword evidence="2" id="KW-0808">Transferase</keyword>
<dbReference type="InterPro" id="IPR001173">
    <property type="entry name" value="Glyco_trans_2-like"/>
</dbReference>
<keyword evidence="3" id="KW-1185">Reference proteome</keyword>
<dbReference type="RefSeq" id="WP_125021994.1">
    <property type="nucleotide sequence ID" value="NZ_CP034159.1"/>
</dbReference>
<gene>
    <name evidence="2" type="ORF">EIB73_01605</name>
</gene>
<dbReference type="Proteomes" id="UP000270185">
    <property type="component" value="Chromosome"/>
</dbReference>
<dbReference type="InterPro" id="IPR029044">
    <property type="entry name" value="Nucleotide-diphossugar_trans"/>
</dbReference>
<dbReference type="PANTHER" id="PTHR22916:SF3">
    <property type="entry name" value="UDP-GLCNAC:BETAGAL BETA-1,3-N-ACETYLGLUCOSAMINYLTRANSFERASE-LIKE PROTEIN 1"/>
    <property type="match status" value="1"/>
</dbReference>
<protein>
    <submittedName>
        <fullName evidence="2">Glycosyltransferase</fullName>
    </submittedName>
</protein>
<dbReference type="EMBL" id="CP034159">
    <property type="protein sequence ID" value="AZI31948.1"/>
    <property type="molecule type" value="Genomic_DNA"/>
</dbReference>
<evidence type="ECO:0000313" key="3">
    <source>
        <dbReference type="Proteomes" id="UP000270185"/>
    </source>
</evidence>
<dbReference type="CDD" id="cd00761">
    <property type="entry name" value="Glyco_tranf_GTA_type"/>
    <property type="match status" value="1"/>
</dbReference>
<sequence>MISVIIPVYNSENSIEKALISIKNQTWKGDFEIIMVNDGSTDESRSIIENYINKNPDQNIALINQENGGVSKARNAAMKTATGDYIALLDSDDEWYPKKTERQISVFESGDLEVDFLGSRRKNHEILYPYKADKNKLALISFRRLMFRNETQPSTVIFKRKILENTGYFDGEQKYAEDLNYWLKISENNKMYILDEELVLAGDGKRTFGVAGLSANLKEMEKGFQKNLREMLLSKRITGLEYSLYFIFYKLKYMVRISRNIYLKLQGK</sequence>
<dbReference type="OrthoDB" id="597270at2"/>
<dbReference type="KEGG" id="ccas:EIB73_01605"/>
<organism evidence="2 3">
    <name type="scientific">Kaistella carnis</name>
    <dbReference type="NCBI Taxonomy" id="1241979"/>
    <lineage>
        <taxon>Bacteria</taxon>
        <taxon>Pseudomonadati</taxon>
        <taxon>Bacteroidota</taxon>
        <taxon>Flavobacteriia</taxon>
        <taxon>Flavobacteriales</taxon>
        <taxon>Weeksellaceae</taxon>
        <taxon>Chryseobacterium group</taxon>
        <taxon>Kaistella</taxon>
    </lineage>
</organism>
<dbReference type="SUPFAM" id="SSF53448">
    <property type="entry name" value="Nucleotide-diphospho-sugar transferases"/>
    <property type="match status" value="1"/>
</dbReference>
<dbReference type="AlphaFoldDB" id="A0A3G8XGZ2"/>
<dbReference type="Gene3D" id="3.90.550.10">
    <property type="entry name" value="Spore Coat Polysaccharide Biosynthesis Protein SpsA, Chain A"/>
    <property type="match status" value="1"/>
</dbReference>
<proteinExistence type="predicted"/>